<dbReference type="Proteomes" id="UP000324143">
    <property type="component" value="Unassembled WGS sequence"/>
</dbReference>
<protein>
    <submittedName>
        <fullName evidence="2">SIMPL domain-containing protein</fullName>
    </submittedName>
</protein>
<organism evidence="2 3">
    <name type="scientific">Candidatus Mcinerneyibacterium aminivorans</name>
    <dbReference type="NCBI Taxonomy" id="2703815"/>
    <lineage>
        <taxon>Bacteria</taxon>
        <taxon>Candidatus Macinerneyibacteriota</taxon>
        <taxon>Candidatus Mcinerneyibacteria</taxon>
        <taxon>Candidatus Mcinerneyibacteriales</taxon>
        <taxon>Candidatus Mcinerneyibacteriaceae</taxon>
        <taxon>Candidatus Mcinerneyibacterium</taxon>
    </lineage>
</organism>
<keyword evidence="3" id="KW-1185">Reference proteome</keyword>
<sequence>MKKNIAIILSLGLIISFTVFGIFFYNTRKNIKTIKVVGMAKKEFNADLLKWDLTLSKRT</sequence>
<proteinExistence type="predicted"/>
<feature type="non-terminal residue" evidence="2">
    <location>
        <position position="59"/>
    </location>
</feature>
<evidence type="ECO:0000256" key="1">
    <source>
        <dbReference type="SAM" id="Phobius"/>
    </source>
</evidence>
<reference evidence="2" key="1">
    <citation type="submission" date="2019-08" db="EMBL/GenBank/DDBJ databases">
        <title>Genomic characterization of a novel candidate phylum (ARYD3) from a high temperature, high salinity tertiary oil reservoir in north central Oklahoma, USA.</title>
        <authorList>
            <person name="Youssef N.H."/>
            <person name="Yadav A."/>
            <person name="Elshahed M.S."/>
        </authorList>
    </citation>
    <scope>NUCLEOTIDE SEQUENCE [LARGE SCALE GENOMIC DNA]</scope>
    <source>
        <strain evidence="2">ARYD3</strain>
    </source>
</reference>
<evidence type="ECO:0000313" key="3">
    <source>
        <dbReference type="Proteomes" id="UP000324143"/>
    </source>
</evidence>
<dbReference type="AlphaFoldDB" id="A0A5D0MFW4"/>
<comment type="caution">
    <text evidence="2">The sequence shown here is derived from an EMBL/GenBank/DDBJ whole genome shotgun (WGS) entry which is preliminary data.</text>
</comment>
<name>A0A5D0MFW4_9BACT</name>
<accession>A0A5D0MFW4</accession>
<keyword evidence="1" id="KW-0812">Transmembrane</keyword>
<keyword evidence="1" id="KW-1133">Transmembrane helix</keyword>
<feature type="transmembrane region" description="Helical" evidence="1">
    <location>
        <begin position="6"/>
        <end position="25"/>
    </location>
</feature>
<gene>
    <name evidence="2" type="ORF">FXF47_01650</name>
</gene>
<keyword evidence="1" id="KW-0472">Membrane</keyword>
<evidence type="ECO:0000313" key="2">
    <source>
        <dbReference type="EMBL" id="TYB31926.1"/>
    </source>
</evidence>
<dbReference type="EMBL" id="VSIX01000020">
    <property type="protein sequence ID" value="TYB31926.1"/>
    <property type="molecule type" value="Genomic_DNA"/>
</dbReference>